<dbReference type="PIRSF" id="PIRSF006614">
    <property type="entry name" value="Methylglyox_syn"/>
    <property type="match status" value="1"/>
</dbReference>
<dbReference type="InterPro" id="IPR018148">
    <property type="entry name" value="Methylglyoxal_synth_AS"/>
</dbReference>
<dbReference type="SMART" id="SM00851">
    <property type="entry name" value="MGS"/>
    <property type="match status" value="1"/>
</dbReference>
<evidence type="ECO:0000313" key="6">
    <source>
        <dbReference type="Proteomes" id="UP000324298"/>
    </source>
</evidence>
<evidence type="ECO:0000313" key="5">
    <source>
        <dbReference type="EMBL" id="KAA0895183.1"/>
    </source>
</evidence>
<keyword evidence="2 5" id="KW-0456">Lyase</keyword>
<dbReference type="SUPFAM" id="SSF52335">
    <property type="entry name" value="Methylglyoxal synthase-like"/>
    <property type="match status" value="1"/>
</dbReference>
<dbReference type="Proteomes" id="UP000324298">
    <property type="component" value="Unassembled WGS sequence"/>
</dbReference>
<evidence type="ECO:0000256" key="2">
    <source>
        <dbReference type="HAMAP-Rule" id="MF_00549"/>
    </source>
</evidence>
<dbReference type="PROSITE" id="PS51855">
    <property type="entry name" value="MGS"/>
    <property type="match status" value="1"/>
</dbReference>
<keyword evidence="6" id="KW-1185">Reference proteome</keyword>
<comment type="catalytic activity">
    <reaction evidence="2">
        <text>dihydroxyacetone phosphate = methylglyoxal + phosphate</text>
        <dbReference type="Rhea" id="RHEA:17937"/>
        <dbReference type="ChEBI" id="CHEBI:17158"/>
        <dbReference type="ChEBI" id="CHEBI:43474"/>
        <dbReference type="ChEBI" id="CHEBI:57642"/>
        <dbReference type="EC" id="4.2.3.3"/>
    </reaction>
</comment>
<comment type="similarity">
    <text evidence="1 2">Belongs to the methylglyoxal synthase family.</text>
</comment>
<evidence type="ECO:0000259" key="4">
    <source>
        <dbReference type="PROSITE" id="PS51855"/>
    </source>
</evidence>
<dbReference type="GO" id="GO:0008929">
    <property type="term" value="F:methylglyoxal synthase activity"/>
    <property type="evidence" value="ECO:0007669"/>
    <property type="project" value="UniProtKB-UniRule"/>
</dbReference>
<proteinExistence type="inferred from homology"/>
<dbReference type="Gene3D" id="3.40.50.1380">
    <property type="entry name" value="Methylglyoxal synthase-like domain"/>
    <property type="match status" value="1"/>
</dbReference>
<dbReference type="HAMAP" id="MF_00549">
    <property type="entry name" value="Methylglyoxal_synth"/>
    <property type="match status" value="1"/>
</dbReference>
<dbReference type="InterPro" id="IPR036914">
    <property type="entry name" value="MGS-like_dom_sf"/>
</dbReference>
<dbReference type="RefSeq" id="WP_149305764.1">
    <property type="nucleotide sequence ID" value="NZ_SRSD01000001.1"/>
</dbReference>
<dbReference type="InterPro" id="IPR011607">
    <property type="entry name" value="MGS-like_dom"/>
</dbReference>
<feature type="binding site" evidence="2">
    <location>
        <position position="26"/>
    </location>
    <ligand>
        <name>substrate</name>
    </ligand>
</feature>
<dbReference type="Pfam" id="PF02142">
    <property type="entry name" value="MGS"/>
    <property type="match status" value="1"/>
</dbReference>
<dbReference type="NCBIfam" id="NF003559">
    <property type="entry name" value="PRK05234.1"/>
    <property type="match status" value="1"/>
</dbReference>
<dbReference type="EC" id="4.2.3.3" evidence="2"/>
<dbReference type="NCBIfam" id="TIGR00160">
    <property type="entry name" value="MGSA"/>
    <property type="match status" value="1"/>
</dbReference>
<feature type="domain" description="MGS-like" evidence="4">
    <location>
        <begin position="3"/>
        <end position="159"/>
    </location>
</feature>
<evidence type="ECO:0000256" key="3">
    <source>
        <dbReference type="PIRSR" id="PIRSR006614-1"/>
    </source>
</evidence>
<dbReference type="EMBL" id="SRSD01000001">
    <property type="protein sequence ID" value="KAA0895183.1"/>
    <property type="molecule type" value="Genomic_DNA"/>
</dbReference>
<dbReference type="OrthoDB" id="9787147at2"/>
<comment type="caution">
    <text evidence="5">The sequence shown here is derived from an EMBL/GenBank/DDBJ whole genome shotgun (WGS) entry which is preliminary data.</text>
</comment>
<accession>A0A5A9XRC7</accession>
<dbReference type="PANTHER" id="PTHR30492">
    <property type="entry name" value="METHYLGLYOXAL SYNTHASE"/>
    <property type="match status" value="1"/>
</dbReference>
<comment type="function">
    <text evidence="2">Catalyzes the formation of methylglyoxal from dihydroxyacetone phosphate.</text>
</comment>
<dbReference type="CDD" id="cd01422">
    <property type="entry name" value="MGS"/>
    <property type="match status" value="1"/>
</dbReference>
<dbReference type="PANTHER" id="PTHR30492:SF0">
    <property type="entry name" value="METHYLGLYOXAL SYNTHASE"/>
    <property type="match status" value="1"/>
</dbReference>
<dbReference type="AlphaFoldDB" id="A0A5A9XRC7"/>
<gene>
    <name evidence="2" type="primary">mgsA</name>
    <name evidence="5" type="ORF">ET418_01290</name>
</gene>
<dbReference type="GO" id="GO:0005829">
    <property type="term" value="C:cytosol"/>
    <property type="evidence" value="ECO:0007669"/>
    <property type="project" value="TreeGrafter"/>
</dbReference>
<dbReference type="PROSITE" id="PS01335">
    <property type="entry name" value="METHYLGLYOXAL_SYNTH"/>
    <property type="match status" value="1"/>
</dbReference>
<evidence type="ECO:0000256" key="1">
    <source>
        <dbReference type="ARBA" id="ARBA00006287"/>
    </source>
</evidence>
<feature type="binding site" evidence="2">
    <location>
        <begin position="68"/>
        <end position="69"/>
    </location>
    <ligand>
        <name>substrate</name>
    </ligand>
</feature>
<feature type="binding site" evidence="2">
    <location>
        <position position="101"/>
    </location>
    <ligand>
        <name>substrate</name>
    </ligand>
</feature>
<protein>
    <recommendedName>
        <fullName evidence="2">Methylglyoxal synthase</fullName>
        <shortName evidence="2">MGS</shortName>
        <ecNumber evidence="2">4.2.3.3</ecNumber>
    </recommendedName>
</protein>
<name>A0A5A9XRC7_9BACT</name>
<feature type="binding site" evidence="2">
    <location>
        <position position="22"/>
    </location>
    <ligand>
        <name>substrate</name>
    </ligand>
</feature>
<dbReference type="GO" id="GO:0019242">
    <property type="term" value="P:methylglyoxal biosynthetic process"/>
    <property type="evidence" value="ECO:0007669"/>
    <property type="project" value="UniProtKB-UniRule"/>
</dbReference>
<feature type="active site" description="Proton donor/acceptor" evidence="2 3">
    <location>
        <position position="74"/>
    </location>
</feature>
<reference evidence="5 6" key="1">
    <citation type="submission" date="2019-04" db="EMBL/GenBank/DDBJ databases">
        <title>Geobacter ruber sp. nov., ferric-reducing bacteria isolated from paddy soil.</title>
        <authorList>
            <person name="Xu Z."/>
            <person name="Masuda Y."/>
            <person name="Itoh H."/>
            <person name="Senoo K."/>
        </authorList>
    </citation>
    <scope>NUCLEOTIDE SEQUENCE [LARGE SCALE GENOMIC DNA]</scope>
    <source>
        <strain evidence="5 6">Red88</strain>
    </source>
</reference>
<dbReference type="InterPro" id="IPR004363">
    <property type="entry name" value="Methylgl_synth"/>
</dbReference>
<feature type="binding site" evidence="2">
    <location>
        <begin position="48"/>
        <end position="51"/>
    </location>
    <ligand>
        <name>substrate</name>
    </ligand>
</feature>
<organism evidence="5 6">
    <name type="scientific">Oryzomonas rubra</name>
    <dbReference type="NCBI Taxonomy" id="2509454"/>
    <lineage>
        <taxon>Bacteria</taxon>
        <taxon>Pseudomonadati</taxon>
        <taxon>Thermodesulfobacteriota</taxon>
        <taxon>Desulfuromonadia</taxon>
        <taxon>Geobacterales</taxon>
        <taxon>Geobacteraceae</taxon>
        <taxon>Oryzomonas</taxon>
    </lineage>
</organism>
<sequence length="159" mass="17963">MTTKQPKDKDLIPCKRIALVAHDNKKHDLIEWSLFNRDLLAQHKLYATGTTGTLLEEALRIPITKFQSGPLGGDLQIGAKIAEGEIDLIIFFWDPLEPQPHDPDVKALLRIAVVWNIPVACNRTTADLVISSPLMSSGYKRTIPDFKEYRDRFRNSKGI</sequence>